<evidence type="ECO:0000313" key="5">
    <source>
        <dbReference type="Proteomes" id="UP000011087"/>
    </source>
</evidence>
<feature type="region of interest" description="Disordered" evidence="1">
    <location>
        <begin position="537"/>
        <end position="565"/>
    </location>
</feature>
<dbReference type="STRING" id="905079.L1I869"/>
<dbReference type="Pfam" id="PF00595">
    <property type="entry name" value="PDZ"/>
    <property type="match status" value="1"/>
</dbReference>
<dbReference type="PANTHER" id="PTHR24330">
    <property type="entry name" value="HOMEOBOX PROTEIN BARH-LIKE"/>
    <property type="match status" value="1"/>
</dbReference>
<evidence type="ECO:0000313" key="4">
    <source>
        <dbReference type="EnsemblProtists" id="EKX32461"/>
    </source>
</evidence>
<organism evidence="3">
    <name type="scientific">Guillardia theta (strain CCMP2712)</name>
    <name type="common">Cryptophyte</name>
    <dbReference type="NCBI Taxonomy" id="905079"/>
    <lineage>
        <taxon>Eukaryota</taxon>
        <taxon>Cryptophyceae</taxon>
        <taxon>Pyrenomonadales</taxon>
        <taxon>Geminigeraceae</taxon>
        <taxon>Guillardia</taxon>
    </lineage>
</organism>
<reference evidence="4" key="3">
    <citation type="submission" date="2016-03" db="UniProtKB">
        <authorList>
            <consortium name="EnsemblProtists"/>
        </authorList>
    </citation>
    <scope>IDENTIFICATION</scope>
</reference>
<evidence type="ECO:0000259" key="2">
    <source>
        <dbReference type="PROSITE" id="PS50106"/>
    </source>
</evidence>
<dbReference type="Proteomes" id="UP000011087">
    <property type="component" value="Unassembled WGS sequence"/>
</dbReference>
<dbReference type="RefSeq" id="XP_005819441.1">
    <property type="nucleotide sequence ID" value="XM_005819384.1"/>
</dbReference>
<reference evidence="5" key="2">
    <citation type="submission" date="2012-11" db="EMBL/GenBank/DDBJ databases">
        <authorList>
            <person name="Kuo A."/>
            <person name="Curtis B.A."/>
            <person name="Tanifuji G."/>
            <person name="Burki F."/>
            <person name="Gruber A."/>
            <person name="Irimia M."/>
            <person name="Maruyama S."/>
            <person name="Arias M.C."/>
            <person name="Ball S.G."/>
            <person name="Gile G.H."/>
            <person name="Hirakawa Y."/>
            <person name="Hopkins J.F."/>
            <person name="Rensing S.A."/>
            <person name="Schmutz J."/>
            <person name="Symeonidi A."/>
            <person name="Elias M."/>
            <person name="Eveleigh R.J."/>
            <person name="Herman E.K."/>
            <person name="Klute M.J."/>
            <person name="Nakayama T."/>
            <person name="Obornik M."/>
            <person name="Reyes-Prieto A."/>
            <person name="Armbrust E.V."/>
            <person name="Aves S.J."/>
            <person name="Beiko R.G."/>
            <person name="Coutinho P."/>
            <person name="Dacks J.B."/>
            <person name="Durnford D.G."/>
            <person name="Fast N.M."/>
            <person name="Green B.R."/>
            <person name="Grisdale C."/>
            <person name="Hempe F."/>
            <person name="Henrissat B."/>
            <person name="Hoppner M.P."/>
            <person name="Ishida K.-I."/>
            <person name="Kim E."/>
            <person name="Koreny L."/>
            <person name="Kroth P.G."/>
            <person name="Liu Y."/>
            <person name="Malik S.-B."/>
            <person name="Maier U.G."/>
            <person name="McRose D."/>
            <person name="Mock T."/>
            <person name="Neilson J.A."/>
            <person name="Onodera N.T."/>
            <person name="Poole A.M."/>
            <person name="Pritham E.J."/>
            <person name="Richards T.A."/>
            <person name="Rocap G."/>
            <person name="Roy S.W."/>
            <person name="Sarai C."/>
            <person name="Schaack S."/>
            <person name="Shirato S."/>
            <person name="Slamovits C.H."/>
            <person name="Spencer D.F."/>
            <person name="Suzuki S."/>
            <person name="Worden A.Z."/>
            <person name="Zauner S."/>
            <person name="Barry K."/>
            <person name="Bell C."/>
            <person name="Bharti A.K."/>
            <person name="Crow J.A."/>
            <person name="Grimwood J."/>
            <person name="Kramer R."/>
            <person name="Lindquist E."/>
            <person name="Lucas S."/>
            <person name="Salamov A."/>
            <person name="McFadden G.I."/>
            <person name="Lane C.E."/>
            <person name="Keeling P.J."/>
            <person name="Gray M.W."/>
            <person name="Grigoriev I.V."/>
            <person name="Archibald J.M."/>
        </authorList>
    </citation>
    <scope>NUCLEOTIDE SEQUENCE</scope>
    <source>
        <strain evidence="5">CCMP2712</strain>
    </source>
</reference>
<dbReference type="EMBL" id="JH993188">
    <property type="protein sequence ID" value="EKX32461.1"/>
    <property type="molecule type" value="Genomic_DNA"/>
</dbReference>
<dbReference type="SMART" id="SM00228">
    <property type="entry name" value="PDZ"/>
    <property type="match status" value="2"/>
</dbReference>
<keyword evidence="5" id="KW-1185">Reference proteome</keyword>
<dbReference type="SUPFAM" id="SSF81995">
    <property type="entry name" value="beta-sandwich domain of Sec23/24"/>
    <property type="match status" value="1"/>
</dbReference>
<dbReference type="PANTHER" id="PTHR24330:SF19">
    <property type="entry name" value="MEDIATOR OF RNA POLYMERASE II TRANSCRIPTION SUBUNIT 29"/>
    <property type="match status" value="1"/>
</dbReference>
<dbReference type="AlphaFoldDB" id="L1I869"/>
<feature type="region of interest" description="Disordered" evidence="1">
    <location>
        <begin position="81"/>
        <end position="126"/>
    </location>
</feature>
<dbReference type="HOGENOM" id="CLU_341449_0_0_1"/>
<protein>
    <recommendedName>
        <fullName evidence="2">PDZ domain-containing protein</fullName>
    </recommendedName>
</protein>
<feature type="domain" description="PDZ" evidence="2">
    <location>
        <begin position="252"/>
        <end position="322"/>
    </location>
</feature>
<proteinExistence type="predicted"/>
<sequence length="831" mass="93026">MVSNVQGTGYSEGEGGDRNGYRYSDQYSDGNSYDSEAESLISEEHVGVANRKVFENPGLQQQNLPPRPRVDIDWSGVGNQMRQLPQHQHQTTQQQQQQQQQRQMQQQQQHQHQQHQQQQQQQQHTHGHNMLDELVRMTNQTKLGGASTNGNFGLVLAQIDSRIIVIGMAPSMPAKMSGLIQINDEITDIDGYNLQRILEGAENEVLAADNEAAWLRGVSYQDILRKLDDSDADSRLLSLCRNLLRSAGRSVRLTIRRQVFDARKQVGVGLLLNITNNGVFVVGLAPKGSAEREGSIAVGDQVLAIGDRVLEGLTTENLVQLIVGPQGSGLSLTCRKAAMNSTAMADGGSLPQGKIFRVRLLRGTEDYFARLERMVKDATAKRHELAGSQLGVLVKTSYKELVEAAEKHSNHADWLQVDLNLFMRGMSSTGPGKSPVEEERALHRELAEQANFLKGKLAESNRLLEIRRAELQELQAQGPPVEVDSSPIEPLLVEVKSVIDQLIALDQEVTSCEERIADVEKDRMRIAAESDAERLEKEKLAGQLRERQSHLSSQEGNAARTRQQWEQERQDLIGEALRIRQSRIHTERVLQETKTVLKELTSELEEIIYRVTMNERKLSKVHAGVSRAHLLSQEVSRDMEEQLRSDGGLSDYVHDGMLQQSAYRRYGAGGYDDLSALPRPPRHANEMFRSTSALEMKMAPHARRMNNSTSVMPELPHMDSGLFHLSGHSFPIPSQPVQQGAGNLDRLARTQAREEEGGGLMKHVGPEDYNHAHLMDSILRETMPRGEDREDKNNRGGTRDTASSSHGNQEERMRRITALEEEVKRIQASLS</sequence>
<name>L1I869_GUITC</name>
<dbReference type="Gene3D" id="2.30.42.10">
    <property type="match status" value="2"/>
</dbReference>
<feature type="compositionally biased region" description="Basic and acidic residues" evidence="1">
    <location>
        <begin position="784"/>
        <end position="798"/>
    </location>
</feature>
<evidence type="ECO:0000313" key="3">
    <source>
        <dbReference type="EMBL" id="EKX32461.1"/>
    </source>
</evidence>
<gene>
    <name evidence="3" type="ORF">GUITHDRAFT_121354</name>
</gene>
<accession>L1I869</accession>
<dbReference type="OrthoDB" id="62701at2759"/>
<feature type="compositionally biased region" description="Basic and acidic residues" evidence="1">
    <location>
        <begin position="537"/>
        <end position="549"/>
    </location>
</feature>
<dbReference type="PaxDb" id="55529-EKX32461"/>
<dbReference type="PROSITE" id="PS50106">
    <property type="entry name" value="PDZ"/>
    <property type="match status" value="2"/>
</dbReference>
<dbReference type="InterPro" id="IPR036034">
    <property type="entry name" value="PDZ_sf"/>
</dbReference>
<dbReference type="KEGG" id="gtt:GUITHDRAFT_121354"/>
<dbReference type="GeneID" id="17289191"/>
<feature type="compositionally biased region" description="Low complexity" evidence="1">
    <location>
        <begin position="86"/>
        <end position="124"/>
    </location>
</feature>
<dbReference type="InterPro" id="IPR052145">
    <property type="entry name" value="Mediator/Homeobox_domain"/>
</dbReference>
<feature type="region of interest" description="Disordered" evidence="1">
    <location>
        <begin position="784"/>
        <end position="815"/>
    </location>
</feature>
<feature type="domain" description="PDZ" evidence="2">
    <location>
        <begin position="147"/>
        <end position="242"/>
    </location>
</feature>
<reference evidence="3 5" key="1">
    <citation type="journal article" date="2012" name="Nature">
        <title>Algal genomes reveal evolutionary mosaicism and the fate of nucleomorphs.</title>
        <authorList>
            <consortium name="DOE Joint Genome Institute"/>
            <person name="Curtis B.A."/>
            <person name="Tanifuji G."/>
            <person name="Burki F."/>
            <person name="Gruber A."/>
            <person name="Irimia M."/>
            <person name="Maruyama S."/>
            <person name="Arias M.C."/>
            <person name="Ball S.G."/>
            <person name="Gile G.H."/>
            <person name="Hirakawa Y."/>
            <person name="Hopkins J.F."/>
            <person name="Kuo A."/>
            <person name="Rensing S.A."/>
            <person name="Schmutz J."/>
            <person name="Symeonidi A."/>
            <person name="Elias M."/>
            <person name="Eveleigh R.J."/>
            <person name="Herman E.K."/>
            <person name="Klute M.J."/>
            <person name="Nakayama T."/>
            <person name="Obornik M."/>
            <person name="Reyes-Prieto A."/>
            <person name="Armbrust E.V."/>
            <person name="Aves S.J."/>
            <person name="Beiko R.G."/>
            <person name="Coutinho P."/>
            <person name="Dacks J.B."/>
            <person name="Durnford D.G."/>
            <person name="Fast N.M."/>
            <person name="Green B.R."/>
            <person name="Grisdale C.J."/>
            <person name="Hempel F."/>
            <person name="Henrissat B."/>
            <person name="Hoppner M.P."/>
            <person name="Ishida K."/>
            <person name="Kim E."/>
            <person name="Koreny L."/>
            <person name="Kroth P.G."/>
            <person name="Liu Y."/>
            <person name="Malik S.B."/>
            <person name="Maier U.G."/>
            <person name="McRose D."/>
            <person name="Mock T."/>
            <person name="Neilson J.A."/>
            <person name="Onodera N.T."/>
            <person name="Poole A.M."/>
            <person name="Pritham E.J."/>
            <person name="Richards T.A."/>
            <person name="Rocap G."/>
            <person name="Roy S.W."/>
            <person name="Sarai C."/>
            <person name="Schaack S."/>
            <person name="Shirato S."/>
            <person name="Slamovits C.H."/>
            <person name="Spencer D.F."/>
            <person name="Suzuki S."/>
            <person name="Worden A.Z."/>
            <person name="Zauner S."/>
            <person name="Barry K."/>
            <person name="Bell C."/>
            <person name="Bharti A.K."/>
            <person name="Crow J.A."/>
            <person name="Grimwood J."/>
            <person name="Kramer R."/>
            <person name="Lindquist E."/>
            <person name="Lucas S."/>
            <person name="Salamov A."/>
            <person name="McFadden G.I."/>
            <person name="Lane C.E."/>
            <person name="Keeling P.J."/>
            <person name="Gray M.W."/>
            <person name="Grigoriev I.V."/>
            <person name="Archibald J.M."/>
        </authorList>
    </citation>
    <scope>NUCLEOTIDE SEQUENCE</scope>
    <source>
        <strain evidence="3 5">CCMP2712</strain>
    </source>
</reference>
<feature type="region of interest" description="Disordered" evidence="1">
    <location>
        <begin position="1"/>
        <end position="37"/>
    </location>
</feature>
<dbReference type="InterPro" id="IPR001478">
    <property type="entry name" value="PDZ"/>
</dbReference>
<dbReference type="SUPFAM" id="SSF50156">
    <property type="entry name" value="PDZ domain-like"/>
    <property type="match status" value="2"/>
</dbReference>
<feature type="compositionally biased region" description="Polar residues" evidence="1">
    <location>
        <begin position="25"/>
        <end position="34"/>
    </location>
</feature>
<evidence type="ECO:0000256" key="1">
    <source>
        <dbReference type="SAM" id="MobiDB-lite"/>
    </source>
</evidence>
<feature type="compositionally biased region" description="Polar residues" evidence="1">
    <location>
        <begin position="550"/>
        <end position="562"/>
    </location>
</feature>
<dbReference type="EnsemblProtists" id="EKX32461">
    <property type="protein sequence ID" value="EKX32461"/>
    <property type="gene ID" value="GUITHDRAFT_121354"/>
</dbReference>